<accession>A0ABX6LKG2</accession>
<gene>
    <name evidence="2" type="ORF">HF324_22670</name>
</gene>
<sequence length="82" mass="9312">MGWCYMIMPPSEKIEAKLEPDAAYVIRVYYPDHVESVEFDTKNMNENTPVSKSICPAPPAVKETPPYPSKGHGHPPKKKRKK</sequence>
<evidence type="ECO:0000313" key="3">
    <source>
        <dbReference type="Proteomes" id="UP000503144"/>
    </source>
</evidence>
<organism evidence="2 3">
    <name type="scientific">Chitinophaga oryzae</name>
    <dbReference type="NCBI Taxonomy" id="2725414"/>
    <lineage>
        <taxon>Bacteria</taxon>
        <taxon>Pseudomonadati</taxon>
        <taxon>Bacteroidota</taxon>
        <taxon>Chitinophagia</taxon>
        <taxon>Chitinophagales</taxon>
        <taxon>Chitinophagaceae</taxon>
        <taxon>Chitinophaga</taxon>
    </lineage>
</organism>
<dbReference type="Proteomes" id="UP000503144">
    <property type="component" value="Chromosome"/>
</dbReference>
<feature type="compositionally biased region" description="Basic residues" evidence="1">
    <location>
        <begin position="71"/>
        <end position="82"/>
    </location>
</feature>
<name>A0ABX6LKG2_9BACT</name>
<protein>
    <submittedName>
        <fullName evidence="2">Uncharacterized protein</fullName>
    </submittedName>
</protein>
<feature type="region of interest" description="Disordered" evidence="1">
    <location>
        <begin position="41"/>
        <end position="82"/>
    </location>
</feature>
<reference evidence="2" key="1">
    <citation type="submission" date="2020-09" db="EMBL/GenBank/DDBJ databases">
        <authorList>
            <person name="Kittiwongwattana C."/>
        </authorList>
    </citation>
    <scope>NUCLEOTIDE SEQUENCE</scope>
    <source>
        <strain evidence="2">1303</strain>
    </source>
</reference>
<dbReference type="RefSeq" id="WP_168861605.1">
    <property type="nucleotide sequence ID" value="NZ_CP051204.2"/>
</dbReference>
<keyword evidence="3" id="KW-1185">Reference proteome</keyword>
<proteinExistence type="predicted"/>
<evidence type="ECO:0000313" key="2">
    <source>
        <dbReference type="EMBL" id="QJB40488.1"/>
    </source>
</evidence>
<evidence type="ECO:0000256" key="1">
    <source>
        <dbReference type="SAM" id="MobiDB-lite"/>
    </source>
</evidence>
<dbReference type="EMBL" id="CP051204">
    <property type="protein sequence ID" value="QJB40488.1"/>
    <property type="molecule type" value="Genomic_DNA"/>
</dbReference>